<dbReference type="PANTHER" id="PTHR30590:SF3">
    <property type="entry name" value="HYPOTHETICAL MEMBRANE SPANNING PROTEIN"/>
    <property type="match status" value="1"/>
</dbReference>
<dbReference type="PANTHER" id="PTHR30590">
    <property type="entry name" value="INNER MEMBRANE PROTEIN"/>
    <property type="match status" value="1"/>
</dbReference>
<feature type="transmembrane region" description="Helical" evidence="2">
    <location>
        <begin position="63"/>
        <end position="82"/>
    </location>
</feature>
<organism evidence="3 4">
    <name type="scientific">Saccharopolyspora erythraea</name>
    <name type="common">Streptomyces erythraeus</name>
    <dbReference type="NCBI Taxonomy" id="1836"/>
    <lineage>
        <taxon>Bacteria</taxon>
        <taxon>Bacillati</taxon>
        <taxon>Actinomycetota</taxon>
        <taxon>Actinomycetes</taxon>
        <taxon>Pseudonocardiales</taxon>
        <taxon>Pseudonocardiaceae</taxon>
        <taxon>Saccharopolyspora</taxon>
    </lineage>
</organism>
<evidence type="ECO:0000313" key="4">
    <source>
        <dbReference type="Proteomes" id="UP001500729"/>
    </source>
</evidence>
<dbReference type="RefSeq" id="WP_009950707.1">
    <property type="nucleotide sequence ID" value="NZ_BAAAGS010000094.1"/>
</dbReference>
<evidence type="ECO:0000256" key="1">
    <source>
        <dbReference type="SAM" id="MobiDB-lite"/>
    </source>
</evidence>
<proteinExistence type="predicted"/>
<feature type="transmembrane region" description="Helical" evidence="2">
    <location>
        <begin position="119"/>
        <end position="139"/>
    </location>
</feature>
<protein>
    <recommendedName>
        <fullName evidence="5">Membrane protein YeiB</fullName>
    </recommendedName>
</protein>
<reference evidence="3 4" key="1">
    <citation type="journal article" date="2019" name="Int. J. Syst. Evol. Microbiol.">
        <title>The Global Catalogue of Microorganisms (GCM) 10K type strain sequencing project: providing services to taxonomists for standard genome sequencing and annotation.</title>
        <authorList>
            <consortium name="The Broad Institute Genomics Platform"/>
            <consortium name="The Broad Institute Genome Sequencing Center for Infectious Disease"/>
            <person name="Wu L."/>
            <person name="Ma J."/>
        </authorList>
    </citation>
    <scope>NUCLEOTIDE SEQUENCE [LARGE SCALE GENOMIC DNA]</scope>
    <source>
        <strain evidence="3 4">JCM 10303</strain>
    </source>
</reference>
<gene>
    <name evidence="3" type="ORF">GCM10009533_68360</name>
</gene>
<keyword evidence="4" id="KW-1185">Reference proteome</keyword>
<feature type="transmembrane region" description="Helical" evidence="2">
    <location>
        <begin position="94"/>
        <end position="113"/>
    </location>
</feature>
<dbReference type="InterPro" id="IPR052529">
    <property type="entry name" value="Bact_Transport_Assoc"/>
</dbReference>
<feature type="compositionally biased region" description="Basic and acidic residues" evidence="1">
    <location>
        <begin position="433"/>
        <end position="443"/>
    </location>
</feature>
<keyword evidence="2" id="KW-1133">Transmembrane helix</keyword>
<comment type="caution">
    <text evidence="3">The sequence shown here is derived from an EMBL/GenBank/DDBJ whole genome shotgun (WGS) entry which is preliminary data.</text>
</comment>
<dbReference type="Proteomes" id="UP001500729">
    <property type="component" value="Unassembled WGS sequence"/>
</dbReference>
<name>A0ABN1E9H6_SACER</name>
<evidence type="ECO:0000256" key="2">
    <source>
        <dbReference type="SAM" id="Phobius"/>
    </source>
</evidence>
<keyword evidence="2" id="KW-0812">Transmembrane</keyword>
<feature type="transmembrane region" description="Helical" evidence="2">
    <location>
        <begin position="146"/>
        <end position="168"/>
    </location>
</feature>
<feature type="transmembrane region" description="Helical" evidence="2">
    <location>
        <begin position="288"/>
        <end position="306"/>
    </location>
</feature>
<evidence type="ECO:0000313" key="3">
    <source>
        <dbReference type="EMBL" id="GAA0561946.1"/>
    </source>
</evidence>
<feature type="transmembrane region" description="Helical" evidence="2">
    <location>
        <begin position="231"/>
        <end position="252"/>
    </location>
</feature>
<evidence type="ECO:0008006" key="5">
    <source>
        <dbReference type="Google" id="ProtNLM"/>
    </source>
</evidence>
<feature type="transmembrane region" description="Helical" evidence="2">
    <location>
        <begin position="22"/>
        <end position="43"/>
    </location>
</feature>
<accession>A0ABN1E9H6</accession>
<feature type="region of interest" description="Disordered" evidence="1">
    <location>
        <begin position="433"/>
        <end position="476"/>
    </location>
</feature>
<keyword evidence="2" id="KW-0472">Membrane</keyword>
<feature type="transmembrane region" description="Helical" evidence="2">
    <location>
        <begin position="382"/>
        <end position="405"/>
    </location>
</feature>
<sequence length="476" mass="50856">MTSPCLAEPTARKPRAQRKRRLVGVDIARFFAVFGMFNIHFGVPFLEGHPEIVVAQFSSGRSTALFTLLAGLSLAMLSGRTVVPRGAALRDARLRVAVRAALLVVVGIGLAKVTEATGFLLTVIIAFYGMYFLLALPFLGMSVRGLAVSAFAAAAIGPQLSFVLRTWIADGTPMTALVEAVNSADPGHAVADLGVFDLLLMGFYPAASYLPLVLAGMAVGRLDLRSRKVRLWLTAIGVVLTAVAYNVSRWLVWAVGGLPEMTAQGTVPIQHPDWLLGATPHSGTSFELAGSLGIALVVLATCLELADRAGRWLLPLARAGSMALSLYALHALVMAWQIVVGGWPLSGVPDFLAKLASMGPALPHDIPDMPAFPADGHRPVGFVAFLNTYMPEFFLGFSILFPLLWRRYFTRGPLEAAVSESVRWIVDKIRQPDDRVVPGDDRPALTGTGGSGPDDRPAAPVPDARGEEPARYSARS</sequence>
<feature type="transmembrane region" description="Helical" evidence="2">
    <location>
        <begin position="326"/>
        <end position="345"/>
    </location>
</feature>
<dbReference type="EMBL" id="BAAAGS010000094">
    <property type="protein sequence ID" value="GAA0561946.1"/>
    <property type="molecule type" value="Genomic_DNA"/>
</dbReference>
<feature type="transmembrane region" description="Helical" evidence="2">
    <location>
        <begin position="198"/>
        <end position="219"/>
    </location>
</feature>